<evidence type="ECO:0000256" key="1">
    <source>
        <dbReference type="SAM" id="Coils"/>
    </source>
</evidence>
<feature type="coiled-coil region" evidence="1">
    <location>
        <begin position="22"/>
        <end position="59"/>
    </location>
</feature>
<gene>
    <name evidence="2" type="ORF">CPELLU_LOCUS1227</name>
</gene>
<keyword evidence="3" id="KW-1185">Reference proteome</keyword>
<name>A0A9N8W242_9GLOM</name>
<comment type="caution">
    <text evidence="2">The sequence shown here is derived from an EMBL/GenBank/DDBJ whole genome shotgun (WGS) entry which is preliminary data.</text>
</comment>
<organism evidence="2 3">
    <name type="scientific">Cetraspora pellucida</name>
    <dbReference type="NCBI Taxonomy" id="1433469"/>
    <lineage>
        <taxon>Eukaryota</taxon>
        <taxon>Fungi</taxon>
        <taxon>Fungi incertae sedis</taxon>
        <taxon>Mucoromycota</taxon>
        <taxon>Glomeromycotina</taxon>
        <taxon>Glomeromycetes</taxon>
        <taxon>Diversisporales</taxon>
        <taxon>Gigasporaceae</taxon>
        <taxon>Cetraspora</taxon>
    </lineage>
</organism>
<evidence type="ECO:0000313" key="3">
    <source>
        <dbReference type="Proteomes" id="UP000789759"/>
    </source>
</evidence>
<dbReference type="EMBL" id="CAJVQA010000434">
    <property type="protein sequence ID" value="CAG8474410.1"/>
    <property type="molecule type" value="Genomic_DNA"/>
</dbReference>
<accession>A0A9N8W242</accession>
<dbReference type="Proteomes" id="UP000789759">
    <property type="component" value="Unassembled WGS sequence"/>
</dbReference>
<proteinExistence type="predicted"/>
<keyword evidence="1" id="KW-0175">Coiled coil</keyword>
<reference evidence="2" key="1">
    <citation type="submission" date="2021-06" db="EMBL/GenBank/DDBJ databases">
        <authorList>
            <person name="Kallberg Y."/>
            <person name="Tangrot J."/>
            <person name="Rosling A."/>
        </authorList>
    </citation>
    <scope>NUCLEOTIDE SEQUENCE</scope>
    <source>
        <strain evidence="2">FL966</strain>
    </source>
</reference>
<dbReference type="OrthoDB" id="2447232at2759"/>
<dbReference type="AlphaFoldDB" id="A0A9N8W242"/>
<sequence length="171" mass="19678">MSDTRLKINSLKELNSKLLPKIFELRKENAEVKTENTKLKQAIKANAELKTRFEVLEKKNKTDTSNLIAKNAELRDRVTKLYTYLSEPKSFENKKIDEFLDLKSKERNLVSDTSISPEQNYPTKSQCIEQELTKELQSSRVIISPVSTNITEHQSSQITTQSLICLFQNAI</sequence>
<evidence type="ECO:0000313" key="2">
    <source>
        <dbReference type="EMBL" id="CAG8474410.1"/>
    </source>
</evidence>
<protein>
    <submittedName>
        <fullName evidence="2">13098_t:CDS:1</fullName>
    </submittedName>
</protein>